<sequence length="185" mass="19903">MLPTSGLMSKSSISRYCSPSRSFTCPDIFQVVVTSAGNEITLHHDLGEANVNGQVHELVGGGGPNVQNLCLSHAVRFGVLDVHGGRHLVALVVDVRALGQERVERREAERFNAGLQSGAGKNVLLQVARRKRFGALNDATYGAAYGTAPLFNVTICSNFTGIASRMPVKLLPLHSFFSCRLSPDR</sequence>
<protein>
    <submittedName>
        <fullName evidence="1">Uncharacterized protein</fullName>
    </submittedName>
</protein>
<accession>A0A8W7PF56</accession>
<reference evidence="1" key="1">
    <citation type="submission" date="2022-08" db="UniProtKB">
        <authorList>
            <consortium name="EnsemblMetazoa"/>
        </authorList>
    </citation>
    <scope>IDENTIFICATION</scope>
</reference>
<proteinExistence type="predicted"/>
<dbReference type="EnsemblMetazoa" id="ACOM030412-RA">
    <property type="protein sequence ID" value="ACOM030412-PA.1"/>
    <property type="gene ID" value="ACOM030412"/>
</dbReference>
<dbReference type="Proteomes" id="UP000075882">
    <property type="component" value="Unassembled WGS sequence"/>
</dbReference>
<dbReference type="AlphaFoldDB" id="A0A8W7PF56"/>
<organism evidence="1">
    <name type="scientific">Anopheles coluzzii</name>
    <name type="common">African malaria mosquito</name>
    <dbReference type="NCBI Taxonomy" id="1518534"/>
    <lineage>
        <taxon>Eukaryota</taxon>
        <taxon>Metazoa</taxon>
        <taxon>Ecdysozoa</taxon>
        <taxon>Arthropoda</taxon>
        <taxon>Hexapoda</taxon>
        <taxon>Insecta</taxon>
        <taxon>Pterygota</taxon>
        <taxon>Neoptera</taxon>
        <taxon>Endopterygota</taxon>
        <taxon>Diptera</taxon>
        <taxon>Nematocera</taxon>
        <taxon>Culicoidea</taxon>
        <taxon>Culicidae</taxon>
        <taxon>Anophelinae</taxon>
        <taxon>Anopheles</taxon>
    </lineage>
</organism>
<evidence type="ECO:0000313" key="1">
    <source>
        <dbReference type="EnsemblMetazoa" id="ACOM030412-PA.1"/>
    </source>
</evidence>
<name>A0A8W7PF56_ANOCL</name>